<evidence type="ECO:0000256" key="5">
    <source>
        <dbReference type="ARBA" id="ARBA00023136"/>
    </source>
</evidence>
<accession>A0A0H4QH40</accession>
<feature type="transmembrane region" description="Helical" evidence="6">
    <location>
        <begin position="362"/>
        <end position="380"/>
    </location>
</feature>
<dbReference type="Proteomes" id="UP000036106">
    <property type="component" value="Chromosome"/>
</dbReference>
<feature type="transmembrane region" description="Helical" evidence="6">
    <location>
        <begin position="386"/>
        <end position="405"/>
    </location>
</feature>
<gene>
    <name evidence="7" type="ORF">ABM34_06725</name>
</gene>
<keyword evidence="4 6" id="KW-1133">Transmembrane helix</keyword>
<evidence type="ECO:0000256" key="6">
    <source>
        <dbReference type="SAM" id="Phobius"/>
    </source>
</evidence>
<dbReference type="AlphaFoldDB" id="A0A0H4QH40"/>
<dbReference type="Pfam" id="PF13520">
    <property type="entry name" value="AA_permease_2"/>
    <property type="match status" value="1"/>
</dbReference>
<evidence type="ECO:0000313" key="8">
    <source>
        <dbReference type="Proteomes" id="UP000036106"/>
    </source>
</evidence>
<evidence type="ECO:0000256" key="1">
    <source>
        <dbReference type="ARBA" id="ARBA00004141"/>
    </source>
</evidence>
<evidence type="ECO:0000256" key="3">
    <source>
        <dbReference type="ARBA" id="ARBA00022692"/>
    </source>
</evidence>
<keyword evidence="8" id="KW-1185">Reference proteome</keyword>
<dbReference type="OrthoDB" id="9762947at2"/>
<reference evidence="8" key="1">
    <citation type="submission" date="2015-07" db="EMBL/GenBank/DDBJ databases">
        <title>Lactobacillus ginsenosidimutans/EMML 3141/ whole genome sequencing.</title>
        <authorList>
            <person name="Kim M.K."/>
            <person name="Im W.-T."/>
            <person name="Srinivasan S."/>
            <person name="Lee J.-J."/>
        </authorList>
    </citation>
    <scope>NUCLEOTIDE SEQUENCE [LARGE SCALE GENOMIC DNA]</scope>
    <source>
        <strain evidence="8">EMML 3041</strain>
    </source>
</reference>
<sequence>MSNLWSKMNRREDPNIYEDKDAHLSRVLTVKDFLALGVGTIVSTSIFTLPGVVAAQHAGPAVSLSFLAAAIVAGMVSFAYAEMSSAMPFAGSAYSWINVVFGEFWGWISGWALLAEYFIAVAFVGSGLSANFRGLVGPLGLRFPNALSNTLGSNGGILDITAVVVIALVAFLLSYGVSNAARVENVLVVLKVLAVLAFIVVGLTAIHPQNYVPFIPAYHANADGSAFGGWQGIYAGVSEIFLAYIGFDSIAANAAEAKNPEKTMPRGIIGSLIIAVVLFVAVALVLVGMFHYSKYANNAEPVGWALRESGHGTIASIVQAVAVIGMFTALIGMMMAGSRLLYSFGRDGMLSKWLGKLNKHNLPNNALIVLTVVGIIIGAVCPFAFLAQLISAGTLIAFMFVSLGIYSVRPREGKDIPMPGFRMPFYPVLPAIAFLGALTVFWGLDIQAKMYAGIWFGIGLVIYFGYGIRHSYLNKKNVEKSLTDLDRAEAAEEGEDNYSK</sequence>
<dbReference type="EMBL" id="CP012034">
    <property type="protein sequence ID" value="AKP67262.1"/>
    <property type="molecule type" value="Genomic_DNA"/>
</dbReference>
<dbReference type="GO" id="GO:0015171">
    <property type="term" value="F:amino acid transmembrane transporter activity"/>
    <property type="evidence" value="ECO:0007669"/>
    <property type="project" value="TreeGrafter"/>
</dbReference>
<dbReference type="PANTHER" id="PTHR43243:SF4">
    <property type="entry name" value="CATIONIC AMINO ACID TRANSPORTER 4"/>
    <property type="match status" value="1"/>
</dbReference>
<dbReference type="RefSeq" id="WP_048704454.1">
    <property type="nucleotide sequence ID" value="NZ_CP012034.1"/>
</dbReference>
<dbReference type="PANTHER" id="PTHR43243">
    <property type="entry name" value="INNER MEMBRANE TRANSPORTER YGJI-RELATED"/>
    <property type="match status" value="1"/>
</dbReference>
<dbReference type="GO" id="GO:0016020">
    <property type="term" value="C:membrane"/>
    <property type="evidence" value="ECO:0007669"/>
    <property type="project" value="UniProtKB-SubCell"/>
</dbReference>
<dbReference type="InterPro" id="IPR002293">
    <property type="entry name" value="AA/rel_permease1"/>
</dbReference>
<feature type="transmembrane region" description="Helical" evidence="6">
    <location>
        <begin position="156"/>
        <end position="175"/>
    </location>
</feature>
<evidence type="ECO:0000313" key="7">
    <source>
        <dbReference type="EMBL" id="AKP67262.1"/>
    </source>
</evidence>
<feature type="transmembrane region" description="Helical" evidence="6">
    <location>
        <begin position="93"/>
        <end position="110"/>
    </location>
</feature>
<evidence type="ECO:0000256" key="2">
    <source>
        <dbReference type="ARBA" id="ARBA00022448"/>
    </source>
</evidence>
<feature type="transmembrane region" description="Helical" evidence="6">
    <location>
        <begin position="425"/>
        <end position="444"/>
    </location>
</feature>
<evidence type="ECO:0000256" key="4">
    <source>
        <dbReference type="ARBA" id="ARBA00022989"/>
    </source>
</evidence>
<feature type="transmembrane region" description="Helical" evidence="6">
    <location>
        <begin position="312"/>
        <end position="342"/>
    </location>
</feature>
<feature type="transmembrane region" description="Helical" evidence="6">
    <location>
        <begin position="227"/>
        <end position="247"/>
    </location>
</feature>
<feature type="transmembrane region" description="Helical" evidence="6">
    <location>
        <begin position="61"/>
        <end position="81"/>
    </location>
</feature>
<feature type="transmembrane region" description="Helical" evidence="6">
    <location>
        <begin position="33"/>
        <end position="54"/>
    </location>
</feature>
<feature type="transmembrane region" description="Helical" evidence="6">
    <location>
        <begin position="117"/>
        <end position="136"/>
    </location>
</feature>
<feature type="transmembrane region" description="Helical" evidence="6">
    <location>
        <begin position="450"/>
        <end position="468"/>
    </location>
</feature>
<dbReference type="PIRSF" id="PIRSF006060">
    <property type="entry name" value="AA_transporter"/>
    <property type="match status" value="1"/>
</dbReference>
<keyword evidence="3 6" id="KW-0812">Transmembrane</keyword>
<dbReference type="PATRIC" id="fig|1007676.4.peg.1341"/>
<keyword evidence="5 6" id="KW-0472">Membrane</keyword>
<proteinExistence type="predicted"/>
<feature type="transmembrane region" description="Helical" evidence="6">
    <location>
        <begin position="187"/>
        <end position="207"/>
    </location>
</feature>
<protein>
    <submittedName>
        <fullName evidence="7">Amino acid permease</fullName>
    </submittedName>
</protein>
<comment type="subcellular location">
    <subcellularLocation>
        <location evidence="1">Membrane</location>
        <topology evidence="1">Multi-pass membrane protein</topology>
    </subcellularLocation>
</comment>
<name>A0A0H4QH40_9LACO</name>
<organism evidence="7 8">
    <name type="scientific">Companilactobacillus ginsenosidimutans</name>
    <dbReference type="NCBI Taxonomy" id="1007676"/>
    <lineage>
        <taxon>Bacteria</taxon>
        <taxon>Bacillati</taxon>
        <taxon>Bacillota</taxon>
        <taxon>Bacilli</taxon>
        <taxon>Lactobacillales</taxon>
        <taxon>Lactobacillaceae</taxon>
        <taxon>Companilactobacillus</taxon>
    </lineage>
</organism>
<feature type="transmembrane region" description="Helical" evidence="6">
    <location>
        <begin position="268"/>
        <end position="292"/>
    </location>
</feature>
<dbReference type="Gene3D" id="1.20.1740.10">
    <property type="entry name" value="Amino acid/polyamine transporter I"/>
    <property type="match status" value="1"/>
</dbReference>
<dbReference type="KEGG" id="lgn:ABM34_06725"/>
<dbReference type="STRING" id="1007676.ABM34_06725"/>
<keyword evidence="2" id="KW-0813">Transport</keyword>